<keyword evidence="1" id="KW-0732">Signal</keyword>
<sequence>MTIAFSPGRRRRAAAALGAAAVSIAALAACEKPTPLATLTVGSDTVTTEAECYKKGEVIPQNELSKCLEESSGKSVSLGPGDKLRIGVDPKIAETGWVMFVNGQPAITEPSDRTYISFQGDAFFQGAQGPDGQQQQVKQAKVAIVEVDGGSSKGVWSFDLKKK</sequence>
<proteinExistence type="predicted"/>
<accession>A0A6G4UBW7</accession>
<dbReference type="Proteomes" id="UP000481583">
    <property type="component" value="Unassembled WGS sequence"/>
</dbReference>
<evidence type="ECO:0000313" key="2">
    <source>
        <dbReference type="EMBL" id="NGN69633.1"/>
    </source>
</evidence>
<keyword evidence="3" id="KW-1185">Reference proteome</keyword>
<feature type="signal peptide" evidence="1">
    <location>
        <begin position="1"/>
        <end position="28"/>
    </location>
</feature>
<reference evidence="2 3" key="1">
    <citation type="submission" date="2020-02" db="EMBL/GenBank/DDBJ databases">
        <title>Whole-genome analyses of novel actinobacteria.</title>
        <authorList>
            <person name="Sahin N."/>
        </authorList>
    </citation>
    <scope>NUCLEOTIDE SEQUENCE [LARGE SCALE GENOMIC DNA]</scope>
    <source>
        <strain evidence="2 3">A7024</strain>
    </source>
</reference>
<comment type="caution">
    <text evidence="2">The sequence shown here is derived from an EMBL/GenBank/DDBJ whole genome shotgun (WGS) entry which is preliminary data.</text>
</comment>
<organism evidence="2 3">
    <name type="scientific">Streptomyces coryli</name>
    <dbReference type="NCBI Taxonomy" id="1128680"/>
    <lineage>
        <taxon>Bacteria</taxon>
        <taxon>Bacillati</taxon>
        <taxon>Actinomycetota</taxon>
        <taxon>Actinomycetes</taxon>
        <taxon>Kitasatosporales</taxon>
        <taxon>Streptomycetaceae</taxon>
        <taxon>Streptomyces</taxon>
    </lineage>
</organism>
<feature type="chain" id="PRO_5026346926" evidence="1">
    <location>
        <begin position="29"/>
        <end position="163"/>
    </location>
</feature>
<evidence type="ECO:0000313" key="3">
    <source>
        <dbReference type="Proteomes" id="UP000481583"/>
    </source>
</evidence>
<gene>
    <name evidence="2" type="ORF">G5C51_37830</name>
</gene>
<name>A0A6G4UBW7_9ACTN</name>
<evidence type="ECO:0000256" key="1">
    <source>
        <dbReference type="SAM" id="SignalP"/>
    </source>
</evidence>
<dbReference type="RefSeq" id="WP_165244734.1">
    <property type="nucleotide sequence ID" value="NZ_JAAKZV010000320.1"/>
</dbReference>
<dbReference type="EMBL" id="JAAKZV010000320">
    <property type="protein sequence ID" value="NGN69633.1"/>
    <property type="molecule type" value="Genomic_DNA"/>
</dbReference>
<protein>
    <submittedName>
        <fullName evidence="2">DUF2771 domain-containing protein</fullName>
    </submittedName>
</protein>
<dbReference type="AlphaFoldDB" id="A0A6G4UBW7"/>